<feature type="domain" description="Mitochondrial apoptosis-inducing factor C-terminal" evidence="10">
    <location>
        <begin position="301"/>
        <end position="340"/>
    </location>
</feature>
<dbReference type="GO" id="GO:0033108">
    <property type="term" value="P:mitochondrial respiratory chain complex assembly"/>
    <property type="evidence" value="ECO:0007669"/>
    <property type="project" value="TreeGrafter"/>
</dbReference>
<evidence type="ECO:0000256" key="7">
    <source>
        <dbReference type="ARBA" id="ARBA00023027"/>
    </source>
</evidence>
<evidence type="ECO:0000313" key="11">
    <source>
        <dbReference type="EMBL" id="BEH01106.1"/>
    </source>
</evidence>
<evidence type="ECO:0000256" key="6">
    <source>
        <dbReference type="ARBA" id="ARBA00023002"/>
    </source>
</evidence>
<dbReference type="PANTHER" id="PTHR43557:SF4">
    <property type="entry name" value="APOPTOSIS-INDUCING FACTOR 1, MITOCHONDRIAL"/>
    <property type="match status" value="1"/>
</dbReference>
<evidence type="ECO:0000256" key="1">
    <source>
        <dbReference type="ARBA" id="ARBA00001974"/>
    </source>
</evidence>
<dbReference type="GO" id="GO:0012501">
    <property type="term" value="P:programmed cell death"/>
    <property type="evidence" value="ECO:0007669"/>
    <property type="project" value="TreeGrafter"/>
</dbReference>
<keyword evidence="4" id="KW-0274">FAD</keyword>
<protein>
    <submittedName>
        <fullName evidence="11">NAD(P)/FAD-dependent oxidoreductase</fullName>
    </submittedName>
</protein>
<dbReference type="GO" id="GO:0016174">
    <property type="term" value="F:NAD(P)H oxidase H2O2-forming activity"/>
    <property type="evidence" value="ECO:0007669"/>
    <property type="project" value="TreeGrafter"/>
</dbReference>
<dbReference type="AlphaFoldDB" id="A0AAN0MFB5"/>
<gene>
    <name evidence="11" type="ORF">brsh051_03870</name>
</gene>
<dbReference type="Pfam" id="PF14721">
    <property type="entry name" value="AIF_C"/>
    <property type="match status" value="1"/>
</dbReference>
<evidence type="ECO:0000256" key="8">
    <source>
        <dbReference type="ARBA" id="ARBA00047786"/>
    </source>
</evidence>
<evidence type="ECO:0000256" key="3">
    <source>
        <dbReference type="ARBA" id="ARBA00022703"/>
    </source>
</evidence>
<dbReference type="InterPro" id="IPR050446">
    <property type="entry name" value="FAD-oxidoreductase/Apoptosis"/>
</dbReference>
<dbReference type="InterPro" id="IPR036188">
    <property type="entry name" value="FAD/NAD-bd_sf"/>
</dbReference>
<keyword evidence="5" id="KW-0809">Transit peptide</keyword>
<evidence type="ECO:0000259" key="9">
    <source>
        <dbReference type="Pfam" id="PF07992"/>
    </source>
</evidence>
<keyword evidence="3" id="KW-0053">Apoptosis</keyword>
<dbReference type="InterPro" id="IPR029324">
    <property type="entry name" value="AIF_C"/>
</dbReference>
<name>A0AAN0MFB5_9ACTN</name>
<dbReference type="GO" id="GO:0005737">
    <property type="term" value="C:cytoplasm"/>
    <property type="evidence" value="ECO:0007669"/>
    <property type="project" value="TreeGrafter"/>
</dbReference>
<dbReference type="GO" id="GO:0071949">
    <property type="term" value="F:FAD binding"/>
    <property type="evidence" value="ECO:0007669"/>
    <property type="project" value="TreeGrafter"/>
</dbReference>
<evidence type="ECO:0000259" key="10">
    <source>
        <dbReference type="Pfam" id="PF14721"/>
    </source>
</evidence>
<dbReference type="PANTHER" id="PTHR43557">
    <property type="entry name" value="APOPTOSIS-INDUCING FACTOR 1"/>
    <property type="match status" value="1"/>
</dbReference>
<organism evidence="11 12">
    <name type="scientific">Brooklawnia propionicigenes</name>
    <dbReference type="NCBI Taxonomy" id="3041175"/>
    <lineage>
        <taxon>Bacteria</taxon>
        <taxon>Bacillati</taxon>
        <taxon>Actinomycetota</taxon>
        <taxon>Actinomycetes</taxon>
        <taxon>Propionibacteriales</taxon>
        <taxon>Propionibacteriaceae</taxon>
        <taxon>Brooklawnia</taxon>
    </lineage>
</organism>
<dbReference type="SUPFAM" id="SSF55424">
    <property type="entry name" value="FAD/NAD-linked reductases, dimerisation (C-terminal) domain"/>
    <property type="match status" value="1"/>
</dbReference>
<dbReference type="KEGG" id="broo:brsh051_03870"/>
<comment type="catalytic activity">
    <reaction evidence="8">
        <text>A + NADH + H(+) = AH2 + NAD(+)</text>
        <dbReference type="Rhea" id="RHEA:11356"/>
        <dbReference type="ChEBI" id="CHEBI:13193"/>
        <dbReference type="ChEBI" id="CHEBI:15378"/>
        <dbReference type="ChEBI" id="CHEBI:17499"/>
        <dbReference type="ChEBI" id="CHEBI:57540"/>
        <dbReference type="ChEBI" id="CHEBI:57945"/>
    </reaction>
</comment>
<evidence type="ECO:0000256" key="5">
    <source>
        <dbReference type="ARBA" id="ARBA00022946"/>
    </source>
</evidence>
<accession>A0AAN0MFB5</accession>
<dbReference type="Pfam" id="PF07992">
    <property type="entry name" value="Pyr_redox_2"/>
    <property type="match status" value="1"/>
</dbReference>
<keyword evidence="7" id="KW-0520">NAD</keyword>
<dbReference type="Gene3D" id="3.30.390.30">
    <property type="match status" value="1"/>
</dbReference>
<dbReference type="Gene3D" id="3.50.50.60">
    <property type="entry name" value="FAD/NAD(P)-binding domain"/>
    <property type="match status" value="2"/>
</dbReference>
<dbReference type="InterPro" id="IPR016156">
    <property type="entry name" value="FAD/NAD-linked_Rdtase_dimer_sf"/>
</dbReference>
<keyword evidence="2" id="KW-0285">Flavoprotein</keyword>
<comment type="cofactor">
    <cofactor evidence="1">
        <name>FAD</name>
        <dbReference type="ChEBI" id="CHEBI:57692"/>
    </cofactor>
</comment>
<keyword evidence="12" id="KW-1185">Reference proteome</keyword>
<reference evidence="11" key="1">
    <citation type="journal article" date="2024" name="Int. J. Syst. Evol. Microbiol.">
        <title>Brooklawnia propionicigenes sp. nov., a facultatively anaerobic, propionate-producing bacterium isolated from a methanogenic reactor treating waste from cattle farms.</title>
        <authorList>
            <person name="Akita Y."/>
            <person name="Ueki A."/>
            <person name="Tonouchi A."/>
            <person name="Sugawara Y."/>
            <person name="Honma S."/>
            <person name="Kaku N."/>
            <person name="Ueki K."/>
        </authorList>
    </citation>
    <scope>NUCLEOTIDE SEQUENCE</scope>
    <source>
        <strain evidence="11">SH051</strain>
    </source>
</reference>
<dbReference type="GO" id="GO:0046983">
    <property type="term" value="F:protein dimerization activity"/>
    <property type="evidence" value="ECO:0007669"/>
    <property type="project" value="InterPro"/>
</dbReference>
<dbReference type="SUPFAM" id="SSF51905">
    <property type="entry name" value="FAD/NAD(P)-binding domain"/>
    <property type="match status" value="1"/>
</dbReference>
<sequence>MSEYDYLIVGGGEAANAAAHGIRELDSSGSIGIISADTDAPYDRTALTKALWLDPEVNEQTISENTASDTGATILLDTPVRAIHRATHEVTISGGESVGYQKLLLATGSAPTQLAGASDERIIAMRSLANYRKVRELVTDDPTAVVVGGGFIGTEIAAALAANGVAVTLIFPQQVLGSTVFPGKLADRFHQLYLDHGVTLVPGRLAKGALVGADQRPGVLLDDGSEYFAGVVVAGLSAKPVLDLASEAGLEVNRGVVVDAHLKTSDPDIWAAGDIAEYPDVILGRTRIEHVDHAQNSGATAGRSMAGSDETYDHTPYFWSDAFELGWEAIGRLDARLDTEVVELGEGRDVVYYLDEQSRPVGVLLLGVWDSIDKARKVLADAPTDRAELRSRIV</sequence>
<evidence type="ECO:0000256" key="4">
    <source>
        <dbReference type="ARBA" id="ARBA00022827"/>
    </source>
</evidence>
<dbReference type="PRINTS" id="PR00368">
    <property type="entry name" value="FADPNR"/>
</dbReference>
<dbReference type="InterPro" id="IPR023753">
    <property type="entry name" value="FAD/NAD-binding_dom"/>
</dbReference>
<evidence type="ECO:0000313" key="12">
    <source>
        <dbReference type="Proteomes" id="UP001431656"/>
    </source>
</evidence>
<dbReference type="RefSeq" id="WP_286267056.1">
    <property type="nucleotide sequence ID" value="NZ_AP028056.1"/>
</dbReference>
<evidence type="ECO:0000256" key="2">
    <source>
        <dbReference type="ARBA" id="ARBA00022630"/>
    </source>
</evidence>
<keyword evidence="6" id="KW-0560">Oxidoreductase</keyword>
<proteinExistence type="predicted"/>
<dbReference type="Proteomes" id="UP001431656">
    <property type="component" value="Chromosome"/>
</dbReference>
<dbReference type="EMBL" id="AP028056">
    <property type="protein sequence ID" value="BEH01106.1"/>
    <property type="molecule type" value="Genomic_DNA"/>
</dbReference>
<feature type="domain" description="FAD/NAD(P)-binding" evidence="9">
    <location>
        <begin position="4"/>
        <end position="298"/>
    </location>
</feature>